<evidence type="ECO:0008006" key="5">
    <source>
        <dbReference type="Google" id="ProtNLM"/>
    </source>
</evidence>
<reference evidence="3 4" key="1">
    <citation type="submission" date="2016-10" db="EMBL/GenBank/DDBJ databases">
        <authorList>
            <person name="de Groot N.N."/>
        </authorList>
    </citation>
    <scope>NUCLEOTIDE SEQUENCE [LARGE SCALE GENOMIC DNA]</scope>
    <source>
        <strain evidence="3 4">DSM 19938</strain>
    </source>
</reference>
<keyword evidence="4" id="KW-1185">Reference proteome</keyword>
<dbReference type="OrthoDB" id="948696at2"/>
<dbReference type="EMBL" id="FNXY01000003">
    <property type="protein sequence ID" value="SEI77814.1"/>
    <property type="molecule type" value="Genomic_DNA"/>
</dbReference>
<feature type="coiled-coil region" evidence="1">
    <location>
        <begin position="155"/>
        <end position="207"/>
    </location>
</feature>
<name>A0A1H6TI01_9BACT</name>
<sequence>MKSQIRSILAAALLLTTLSLNAQTISPGKQTIDKQEYFGLNLNQNIAEKYLSKYWESYLDKFGKVKSKRGVYSIEKASIPSVSNAPVQLTSQINSGKDLSQVFLALYVNGQYVTNASDDIYKNAESILRDFSDYAGVREEARVADEIFTSSEKSYQKQTKDNDNTAKEIEKTEKKLTEMRAELEKKKLEAENSLVDLQNKQKTLEAAKSRVK</sequence>
<feature type="signal peptide" evidence="2">
    <location>
        <begin position="1"/>
        <end position="22"/>
    </location>
</feature>
<dbReference type="STRING" id="408657.SAMN04487995_2166"/>
<protein>
    <recommendedName>
        <fullName evidence="5">DUF4468 domain-containing protein</fullName>
    </recommendedName>
</protein>
<keyword evidence="1" id="KW-0175">Coiled coil</keyword>
<accession>A0A1H6TI01</accession>
<dbReference type="AlphaFoldDB" id="A0A1H6TI01"/>
<dbReference type="RefSeq" id="WP_090335164.1">
    <property type="nucleotide sequence ID" value="NZ_FNXY01000003.1"/>
</dbReference>
<proteinExistence type="predicted"/>
<evidence type="ECO:0000313" key="4">
    <source>
        <dbReference type="Proteomes" id="UP000199532"/>
    </source>
</evidence>
<organism evidence="3 4">
    <name type="scientific">Dyadobacter koreensis</name>
    <dbReference type="NCBI Taxonomy" id="408657"/>
    <lineage>
        <taxon>Bacteria</taxon>
        <taxon>Pseudomonadati</taxon>
        <taxon>Bacteroidota</taxon>
        <taxon>Cytophagia</taxon>
        <taxon>Cytophagales</taxon>
        <taxon>Spirosomataceae</taxon>
        <taxon>Dyadobacter</taxon>
    </lineage>
</organism>
<evidence type="ECO:0000256" key="1">
    <source>
        <dbReference type="SAM" id="Coils"/>
    </source>
</evidence>
<evidence type="ECO:0000313" key="3">
    <source>
        <dbReference type="EMBL" id="SEI77814.1"/>
    </source>
</evidence>
<keyword evidence="2" id="KW-0732">Signal</keyword>
<evidence type="ECO:0000256" key="2">
    <source>
        <dbReference type="SAM" id="SignalP"/>
    </source>
</evidence>
<gene>
    <name evidence="3" type="ORF">SAMN04487995_2166</name>
</gene>
<feature type="chain" id="PRO_5011553586" description="DUF4468 domain-containing protein" evidence="2">
    <location>
        <begin position="23"/>
        <end position="212"/>
    </location>
</feature>
<dbReference type="Proteomes" id="UP000199532">
    <property type="component" value="Unassembled WGS sequence"/>
</dbReference>